<keyword evidence="1" id="KW-1133">Transmembrane helix</keyword>
<organism evidence="2 3">
    <name type="scientific">Lacrimispora xylanolytica</name>
    <dbReference type="NCBI Taxonomy" id="29375"/>
    <lineage>
        <taxon>Bacteria</taxon>
        <taxon>Bacillati</taxon>
        <taxon>Bacillota</taxon>
        <taxon>Clostridia</taxon>
        <taxon>Lachnospirales</taxon>
        <taxon>Lachnospiraceae</taxon>
        <taxon>Lacrimispora</taxon>
    </lineage>
</organism>
<evidence type="ECO:0000313" key="3">
    <source>
        <dbReference type="Proteomes" id="UP001163115"/>
    </source>
</evidence>
<keyword evidence="1" id="KW-0812">Transmembrane</keyword>
<evidence type="ECO:0000256" key="1">
    <source>
        <dbReference type="SAM" id="Phobius"/>
    </source>
</evidence>
<sequence>MSKNDLANALGWGVIVIGIIGSFIAGNAYRLVSYNSSGYVNGSYNFGVAISGIIASILFGIIFIFIGEILTTEYENRDKIASLYDQMNNK</sequence>
<accession>A0ABY7AFX3</accession>
<dbReference type="Proteomes" id="UP001163115">
    <property type="component" value="Chromosome"/>
</dbReference>
<gene>
    <name evidence="2" type="ORF">OW255_06380</name>
</gene>
<reference evidence="2" key="1">
    <citation type="submission" date="2022-11" db="EMBL/GenBank/DDBJ databases">
        <title>Lacrimispora xylanolytica sy1, complete genome.</title>
        <authorList>
            <person name="Choi S."/>
        </authorList>
    </citation>
    <scope>NUCLEOTIDE SEQUENCE</scope>
    <source>
        <strain evidence="2">Sy1</strain>
    </source>
</reference>
<keyword evidence="3" id="KW-1185">Reference proteome</keyword>
<name>A0ABY7AFX3_9FIRM</name>
<feature type="transmembrane region" description="Helical" evidence="1">
    <location>
        <begin position="7"/>
        <end position="26"/>
    </location>
</feature>
<keyword evidence="1" id="KW-0472">Membrane</keyword>
<feature type="transmembrane region" description="Helical" evidence="1">
    <location>
        <begin position="46"/>
        <end position="70"/>
    </location>
</feature>
<protein>
    <submittedName>
        <fullName evidence="2">Uncharacterized protein</fullName>
    </submittedName>
</protein>
<evidence type="ECO:0000313" key="2">
    <source>
        <dbReference type="EMBL" id="WAJ25133.1"/>
    </source>
</evidence>
<dbReference type="EMBL" id="CP113524">
    <property type="protein sequence ID" value="WAJ25133.1"/>
    <property type="molecule type" value="Genomic_DNA"/>
</dbReference>
<dbReference type="RefSeq" id="WP_268116049.1">
    <property type="nucleotide sequence ID" value="NZ_CP113524.1"/>
</dbReference>
<proteinExistence type="predicted"/>